<proteinExistence type="predicted"/>
<feature type="signal peptide" evidence="1">
    <location>
        <begin position="1"/>
        <end position="32"/>
    </location>
</feature>
<accession>A0A4D4M601</accession>
<evidence type="ECO:0000256" key="1">
    <source>
        <dbReference type="SAM" id="SignalP"/>
    </source>
</evidence>
<organism evidence="3 4">
    <name type="scientific">Streptomyces avermitilis</name>
    <dbReference type="NCBI Taxonomy" id="33903"/>
    <lineage>
        <taxon>Bacteria</taxon>
        <taxon>Bacillati</taxon>
        <taxon>Actinomycetota</taxon>
        <taxon>Actinomycetes</taxon>
        <taxon>Kitasatosporales</taxon>
        <taxon>Streptomycetaceae</taxon>
        <taxon>Streptomyces</taxon>
    </lineage>
</organism>
<evidence type="ECO:0000313" key="4">
    <source>
        <dbReference type="Proteomes" id="UP000302139"/>
    </source>
</evidence>
<evidence type="ECO:0000259" key="2">
    <source>
        <dbReference type="PROSITE" id="PS50911"/>
    </source>
</evidence>
<feature type="chain" id="PRO_5020389862" description="Peptidase C51 domain-containing protein" evidence="1">
    <location>
        <begin position="33"/>
        <end position="181"/>
    </location>
</feature>
<gene>
    <name evidence="3" type="ORF">SAV14893_067030</name>
</gene>
<reference evidence="3 4" key="1">
    <citation type="submission" date="2019-04" db="EMBL/GenBank/DDBJ databases">
        <title>Draft genome sequences of Streptomyces avermitilis NBRC 14893.</title>
        <authorList>
            <person name="Komaki H."/>
            <person name="Tamura T."/>
            <person name="Hosoyama A."/>
        </authorList>
    </citation>
    <scope>NUCLEOTIDE SEQUENCE [LARGE SCALE GENOMIC DNA]</scope>
    <source>
        <strain evidence="3 4">NBRC 14893</strain>
    </source>
</reference>
<dbReference type="AlphaFoldDB" id="A0A4D4M601"/>
<feature type="domain" description="Peptidase C51" evidence="2">
    <location>
        <begin position="51"/>
        <end position="180"/>
    </location>
</feature>
<dbReference type="RefSeq" id="WP_010988429.1">
    <property type="nucleotide sequence ID" value="NZ_BAABTN010000020.1"/>
</dbReference>
<dbReference type="Gene3D" id="3.90.1720.10">
    <property type="entry name" value="endopeptidase domain like (from Nostoc punctiforme)"/>
    <property type="match status" value="1"/>
</dbReference>
<evidence type="ECO:0000313" key="3">
    <source>
        <dbReference type="EMBL" id="GDY67310.1"/>
    </source>
</evidence>
<dbReference type="SUPFAM" id="SSF54001">
    <property type="entry name" value="Cysteine proteinases"/>
    <property type="match status" value="1"/>
</dbReference>
<name>A0A4D4M601_STRAX</name>
<dbReference type="InterPro" id="IPR038765">
    <property type="entry name" value="Papain-like_cys_pep_sf"/>
</dbReference>
<dbReference type="GeneID" id="41544109"/>
<sequence length="181" mass="19586">MHRRTSKKWPRVVAAGVTATAFLVLFGSTGHATPTAGPVSSAPAPATTALDPTAYRWKNAHGTRELDGHGYFKRSCVSFAAWAIRADGHPHTESPDFLGDAGHWRGAATSSVPHVGDIAQWDPGVHGTGRRGHVAYVAAVRDDGRVTLYEYNYRSEFNDQRPDVLSVRAAAASDASRYLRF</sequence>
<dbReference type="SMR" id="A0A4D4M601"/>
<dbReference type="Pfam" id="PF05257">
    <property type="entry name" value="CHAP"/>
    <property type="match status" value="1"/>
</dbReference>
<dbReference type="PROSITE" id="PS50911">
    <property type="entry name" value="CHAP"/>
    <property type="match status" value="1"/>
</dbReference>
<protein>
    <recommendedName>
        <fullName evidence="2">Peptidase C51 domain-containing protein</fullName>
    </recommendedName>
</protein>
<keyword evidence="1" id="KW-0732">Signal</keyword>
<dbReference type="InterPro" id="IPR007921">
    <property type="entry name" value="CHAP_dom"/>
</dbReference>
<dbReference type="Proteomes" id="UP000302139">
    <property type="component" value="Unassembled WGS sequence"/>
</dbReference>
<dbReference type="EMBL" id="BJHX01000001">
    <property type="protein sequence ID" value="GDY67310.1"/>
    <property type="molecule type" value="Genomic_DNA"/>
</dbReference>
<comment type="caution">
    <text evidence="3">The sequence shown here is derived from an EMBL/GenBank/DDBJ whole genome shotgun (WGS) entry which is preliminary data.</text>
</comment>